<dbReference type="AlphaFoldDB" id="A0A916TIF6"/>
<sequence>MAIENYAPTIPSNDWPHIADFVRDAVADYAPNDPAAARDLLWACARLTHWCWRVAGYDLDRSIVFHRTTIVEFLVRGRGEMASGSAGNLRRLLLNMADKLAPDLLAVAVPPAGRGETSVPYTELECADMAAWAAGQATAHRYRNATLLLALGLGAGLSAPEIQNIRTGDIAVDDDGVLLRIDGERPRMVPVLARWEQPLADLAEASMRPDIHIFRPRARRTPRLVSHFTATCNGDVVPNTRRMRATWLIGHLTAGVPIRALMEAAGVESLNTLTRYLVHVPGLSSAQVRAALRGEQQS</sequence>
<evidence type="ECO:0000256" key="1">
    <source>
        <dbReference type="ARBA" id="ARBA00023172"/>
    </source>
</evidence>
<dbReference type="InterPro" id="IPR011010">
    <property type="entry name" value="DNA_brk_join_enz"/>
</dbReference>
<reference evidence="2" key="1">
    <citation type="journal article" date="2014" name="Int. J. Syst. Evol. Microbiol.">
        <title>Complete genome sequence of Corynebacterium casei LMG S-19264T (=DSM 44701T), isolated from a smear-ripened cheese.</title>
        <authorList>
            <consortium name="US DOE Joint Genome Institute (JGI-PGF)"/>
            <person name="Walter F."/>
            <person name="Albersmeier A."/>
            <person name="Kalinowski J."/>
            <person name="Ruckert C."/>
        </authorList>
    </citation>
    <scope>NUCLEOTIDE SEQUENCE</scope>
    <source>
        <strain evidence="2">CGMCC 1.12827</strain>
    </source>
</reference>
<evidence type="ECO:0008006" key="4">
    <source>
        <dbReference type="Google" id="ProtNLM"/>
    </source>
</evidence>
<dbReference type="EMBL" id="BMGC01000050">
    <property type="protein sequence ID" value="GGB46639.1"/>
    <property type="molecule type" value="Genomic_DNA"/>
</dbReference>
<dbReference type="GO" id="GO:0015074">
    <property type="term" value="P:DNA integration"/>
    <property type="evidence" value="ECO:0007669"/>
    <property type="project" value="InterPro"/>
</dbReference>
<protein>
    <recommendedName>
        <fullName evidence="4">Phage integrase family protein</fullName>
    </recommendedName>
</protein>
<gene>
    <name evidence="2" type="ORF">GCM10011489_37410</name>
</gene>
<evidence type="ECO:0000313" key="2">
    <source>
        <dbReference type="EMBL" id="GGB46639.1"/>
    </source>
</evidence>
<keyword evidence="3" id="KW-1185">Reference proteome</keyword>
<dbReference type="GO" id="GO:0006310">
    <property type="term" value="P:DNA recombination"/>
    <property type="evidence" value="ECO:0007669"/>
    <property type="project" value="UniProtKB-KW"/>
</dbReference>
<comment type="caution">
    <text evidence="2">The sequence shown here is derived from an EMBL/GenBank/DDBJ whole genome shotgun (WGS) entry which is preliminary data.</text>
</comment>
<name>A0A916TIF6_9ACTN</name>
<dbReference type="Proteomes" id="UP000621454">
    <property type="component" value="Unassembled WGS sequence"/>
</dbReference>
<dbReference type="InterPro" id="IPR013762">
    <property type="entry name" value="Integrase-like_cat_sf"/>
</dbReference>
<accession>A0A916TIF6</accession>
<reference evidence="2" key="2">
    <citation type="submission" date="2020-09" db="EMBL/GenBank/DDBJ databases">
        <authorList>
            <person name="Sun Q."/>
            <person name="Zhou Y."/>
        </authorList>
    </citation>
    <scope>NUCLEOTIDE SEQUENCE</scope>
    <source>
        <strain evidence="2">CGMCC 1.12827</strain>
    </source>
</reference>
<dbReference type="Gene3D" id="1.10.443.10">
    <property type="entry name" value="Intergrase catalytic core"/>
    <property type="match status" value="1"/>
</dbReference>
<dbReference type="RefSeq" id="WP_188588665.1">
    <property type="nucleotide sequence ID" value="NZ_BMGC01000050.1"/>
</dbReference>
<keyword evidence="1" id="KW-0233">DNA recombination</keyword>
<evidence type="ECO:0000313" key="3">
    <source>
        <dbReference type="Proteomes" id="UP000621454"/>
    </source>
</evidence>
<proteinExistence type="predicted"/>
<dbReference type="GO" id="GO:0003677">
    <property type="term" value="F:DNA binding"/>
    <property type="evidence" value="ECO:0007669"/>
    <property type="project" value="InterPro"/>
</dbReference>
<organism evidence="2 3">
    <name type="scientific">Gordonia jinhuaensis</name>
    <dbReference type="NCBI Taxonomy" id="1517702"/>
    <lineage>
        <taxon>Bacteria</taxon>
        <taxon>Bacillati</taxon>
        <taxon>Actinomycetota</taxon>
        <taxon>Actinomycetes</taxon>
        <taxon>Mycobacteriales</taxon>
        <taxon>Gordoniaceae</taxon>
        <taxon>Gordonia</taxon>
    </lineage>
</organism>
<dbReference type="SUPFAM" id="SSF56349">
    <property type="entry name" value="DNA breaking-rejoining enzymes"/>
    <property type="match status" value="1"/>
</dbReference>